<evidence type="ECO:0000256" key="7">
    <source>
        <dbReference type="SAM" id="MobiDB-lite"/>
    </source>
</evidence>
<keyword evidence="2" id="KW-0479">Metal-binding</keyword>
<name>A0AAW2Z2H4_9EUKA</name>
<dbReference type="InterPro" id="IPR035938">
    <property type="entry name" value="Hemerythrin-like_sf"/>
</dbReference>
<dbReference type="SMART" id="SM00248">
    <property type="entry name" value="ANK"/>
    <property type="match status" value="6"/>
</dbReference>
<evidence type="ECO:0000256" key="2">
    <source>
        <dbReference type="ARBA" id="ARBA00022723"/>
    </source>
</evidence>
<dbReference type="InterPro" id="IPR002110">
    <property type="entry name" value="Ankyrin_rpt"/>
</dbReference>
<feature type="compositionally biased region" description="Polar residues" evidence="7">
    <location>
        <begin position="493"/>
        <end position="504"/>
    </location>
</feature>
<dbReference type="SUPFAM" id="SSF48403">
    <property type="entry name" value="Ankyrin repeat"/>
    <property type="match status" value="1"/>
</dbReference>
<dbReference type="Gene3D" id="1.20.120.50">
    <property type="entry name" value="Hemerythrin-like"/>
    <property type="match status" value="1"/>
</dbReference>
<dbReference type="AlphaFoldDB" id="A0AAW2Z2H4"/>
<feature type="repeat" description="ANK" evidence="6">
    <location>
        <begin position="138"/>
        <end position="170"/>
    </location>
</feature>
<dbReference type="Pfam" id="PF12796">
    <property type="entry name" value="Ank_2"/>
    <property type="match status" value="1"/>
</dbReference>
<dbReference type="PROSITE" id="PS50297">
    <property type="entry name" value="ANK_REP_REGION"/>
    <property type="match status" value="2"/>
</dbReference>
<feature type="compositionally biased region" description="Polar residues" evidence="7">
    <location>
        <begin position="523"/>
        <end position="532"/>
    </location>
</feature>
<proteinExistence type="inferred from homology"/>
<evidence type="ECO:0000256" key="5">
    <source>
        <dbReference type="ARBA" id="ARBA00023043"/>
    </source>
</evidence>
<evidence type="ECO:0000256" key="4">
    <source>
        <dbReference type="ARBA" id="ARBA00023004"/>
    </source>
</evidence>
<keyword evidence="8" id="KW-0647">Proteasome</keyword>
<feature type="region of interest" description="Disordered" evidence="7">
    <location>
        <begin position="453"/>
        <end position="553"/>
    </location>
</feature>
<dbReference type="InterPro" id="IPR036770">
    <property type="entry name" value="Ankyrin_rpt-contain_sf"/>
</dbReference>
<keyword evidence="5 6" id="KW-0040">ANK repeat</keyword>
<reference evidence="8 9" key="1">
    <citation type="submission" date="2024-03" db="EMBL/GenBank/DDBJ databases">
        <title>The Acrasis kona genome and developmental transcriptomes reveal deep origins of eukaryotic multicellular pathways.</title>
        <authorList>
            <person name="Sheikh S."/>
            <person name="Fu C.-J."/>
            <person name="Brown M.W."/>
            <person name="Baldauf S.L."/>
        </authorList>
    </citation>
    <scope>NUCLEOTIDE SEQUENCE [LARGE SCALE GENOMIC DNA]</scope>
    <source>
        <strain evidence="8 9">ATCC MYA-3509</strain>
    </source>
</reference>
<comment type="similarity">
    <text evidence="1">Belongs to the hemerythrin family.</text>
</comment>
<dbReference type="Pfam" id="PF13637">
    <property type="entry name" value="Ank_4"/>
    <property type="match status" value="1"/>
</dbReference>
<accession>A0AAW2Z2H4</accession>
<evidence type="ECO:0000313" key="9">
    <source>
        <dbReference type="Proteomes" id="UP001431209"/>
    </source>
</evidence>
<keyword evidence="4" id="KW-0408">Iron</keyword>
<feature type="repeat" description="ANK" evidence="6">
    <location>
        <begin position="234"/>
        <end position="266"/>
    </location>
</feature>
<feature type="repeat" description="ANK" evidence="6">
    <location>
        <begin position="171"/>
        <end position="203"/>
    </location>
</feature>
<keyword evidence="9" id="KW-1185">Reference proteome</keyword>
<dbReference type="GO" id="GO:0046872">
    <property type="term" value="F:metal ion binding"/>
    <property type="evidence" value="ECO:0007669"/>
    <property type="project" value="UniProtKB-KW"/>
</dbReference>
<dbReference type="PANTHER" id="PTHR24198:SF165">
    <property type="entry name" value="ANKYRIN REPEAT-CONTAINING PROTEIN-RELATED"/>
    <property type="match status" value="1"/>
</dbReference>
<organism evidence="8 9">
    <name type="scientific">Acrasis kona</name>
    <dbReference type="NCBI Taxonomy" id="1008807"/>
    <lineage>
        <taxon>Eukaryota</taxon>
        <taxon>Discoba</taxon>
        <taxon>Heterolobosea</taxon>
        <taxon>Tetramitia</taxon>
        <taxon>Eutetramitia</taxon>
        <taxon>Acrasidae</taxon>
        <taxon>Acrasis</taxon>
    </lineage>
</organism>
<sequence>MSEQKTTLVKIRRFPLKKYAEEVSLLFDTNGEAILKGNNKTLSDLMSDSNDEGTEKEYREKLHSYIQNSRRSQANTSVNTFPPSSFPPHVEQPTDLTELLHYACALGREELFRDTLHRVLKESHLCNFNRDFRDKNTSNCTLMHKAARYDRVDIMNILIEHGATIDTHDSLDSTPLFYAAAGNAVNACQLLICYGALINIRDKFDNIVALRSNSLDAATIMIMSKADLSFKGSGGNTCLHMVCEEGSLEKLKYLMEKGAPVSRTNRDDETCLFTALPHPILINYLCEYVKSSASENRFISLIRMRNVRGMTVVHKAAADGHLDSLLTITNHFPALTKASMILYTDLLNERSKSSELNPLHLSVINKRHEIVRLFTISQEIDFSIPYDTSNGDTILHYAIRERYDIDMIIMIIKGGGPALLKMRNHERDTPRMIAKKIASEESFDEAVLQCSTVRSKEKNKTPRSRQNSLAENDNSHHPSKIDRKSNDGRGTQGKRSSIINLFSRSSRKSGSEGMINPALVPSPGQSTSSTVESPPDIISGFEPIITNSSPSQDDLEQAKIKTIRRKISVLTDRSLLETLRIPSSPTPLSPIPDSPSTSVNEINTMLARKKRLVLEVHDVLEQEFVNKYRVGFLLGSLMECSSKTFEKEEQLMVHCERSFYRRHVDDHLDYMNKLYDFHSLCLVDMVSRDEAVTFGIYLKNWIEKHELVDREMIGIVMGELYK</sequence>
<evidence type="ECO:0000256" key="6">
    <source>
        <dbReference type="PROSITE-ProRule" id="PRU00023"/>
    </source>
</evidence>
<dbReference type="Proteomes" id="UP001431209">
    <property type="component" value="Unassembled WGS sequence"/>
</dbReference>
<dbReference type="SUPFAM" id="SSF47188">
    <property type="entry name" value="Hemerythrin-like"/>
    <property type="match status" value="1"/>
</dbReference>
<comment type="caution">
    <text evidence="8">The sequence shown here is derived from an EMBL/GenBank/DDBJ whole genome shotgun (WGS) entry which is preliminary data.</text>
</comment>
<dbReference type="PANTHER" id="PTHR24198">
    <property type="entry name" value="ANKYRIN REPEAT AND PROTEIN KINASE DOMAIN-CONTAINING PROTEIN"/>
    <property type="match status" value="1"/>
</dbReference>
<dbReference type="Gene3D" id="1.25.40.20">
    <property type="entry name" value="Ankyrin repeat-containing domain"/>
    <property type="match status" value="2"/>
</dbReference>
<evidence type="ECO:0000313" key="8">
    <source>
        <dbReference type="EMBL" id="KAL0482797.1"/>
    </source>
</evidence>
<evidence type="ECO:0000256" key="3">
    <source>
        <dbReference type="ARBA" id="ARBA00022737"/>
    </source>
</evidence>
<dbReference type="GO" id="GO:0000502">
    <property type="term" value="C:proteasome complex"/>
    <property type="evidence" value="ECO:0007669"/>
    <property type="project" value="UniProtKB-KW"/>
</dbReference>
<protein>
    <submittedName>
        <fullName evidence="8">26S proteasome non-ATPase regulatory subunit 10</fullName>
    </submittedName>
</protein>
<keyword evidence="3" id="KW-0677">Repeat</keyword>
<feature type="compositionally biased region" description="Basic and acidic residues" evidence="7">
    <location>
        <begin position="473"/>
        <end position="487"/>
    </location>
</feature>
<dbReference type="PROSITE" id="PS50088">
    <property type="entry name" value="ANK_REPEAT"/>
    <property type="match status" value="3"/>
</dbReference>
<evidence type="ECO:0000256" key="1">
    <source>
        <dbReference type="ARBA" id="ARBA00010587"/>
    </source>
</evidence>
<gene>
    <name evidence="8" type="ORF">AKO1_014241</name>
</gene>
<dbReference type="EMBL" id="JAOPGA020000891">
    <property type="protein sequence ID" value="KAL0482797.1"/>
    <property type="molecule type" value="Genomic_DNA"/>
</dbReference>